<evidence type="ECO:0000313" key="2">
    <source>
        <dbReference type="Proteomes" id="UP000652761"/>
    </source>
</evidence>
<keyword evidence="2" id="KW-1185">Reference proteome</keyword>
<gene>
    <name evidence="1" type="ORF">Taro_024097</name>
</gene>
<protein>
    <submittedName>
        <fullName evidence="1">Uncharacterized protein</fullName>
    </submittedName>
</protein>
<dbReference type="AlphaFoldDB" id="A0A843V6J1"/>
<reference evidence="1" key="1">
    <citation type="submission" date="2017-07" db="EMBL/GenBank/DDBJ databases">
        <title>Taro Niue Genome Assembly and Annotation.</title>
        <authorList>
            <person name="Atibalentja N."/>
            <person name="Keating K."/>
            <person name="Fields C.J."/>
        </authorList>
    </citation>
    <scope>NUCLEOTIDE SEQUENCE</scope>
    <source>
        <strain evidence="1">Niue_2</strain>
        <tissue evidence="1">Leaf</tissue>
    </source>
</reference>
<organism evidence="1 2">
    <name type="scientific">Colocasia esculenta</name>
    <name type="common">Wild taro</name>
    <name type="synonym">Arum esculentum</name>
    <dbReference type="NCBI Taxonomy" id="4460"/>
    <lineage>
        <taxon>Eukaryota</taxon>
        <taxon>Viridiplantae</taxon>
        <taxon>Streptophyta</taxon>
        <taxon>Embryophyta</taxon>
        <taxon>Tracheophyta</taxon>
        <taxon>Spermatophyta</taxon>
        <taxon>Magnoliopsida</taxon>
        <taxon>Liliopsida</taxon>
        <taxon>Araceae</taxon>
        <taxon>Aroideae</taxon>
        <taxon>Colocasieae</taxon>
        <taxon>Colocasia</taxon>
    </lineage>
</organism>
<comment type="caution">
    <text evidence="1">The sequence shown here is derived from an EMBL/GenBank/DDBJ whole genome shotgun (WGS) entry which is preliminary data.</text>
</comment>
<evidence type="ECO:0000313" key="1">
    <source>
        <dbReference type="EMBL" id="MQL91485.1"/>
    </source>
</evidence>
<dbReference type="Proteomes" id="UP000652761">
    <property type="component" value="Unassembled WGS sequence"/>
</dbReference>
<sequence length="88" mass="10036">MRSELVKEDLVGYPGCCFPSVVKEDLVSCRLFVKDPFTPPPPLWARQLGNTCKVRESRRLHIRLLVQSRIAAVLGSRLQQWYATGFCT</sequence>
<accession>A0A843V6J1</accession>
<dbReference type="EMBL" id="NMUH01001345">
    <property type="protein sequence ID" value="MQL91485.1"/>
    <property type="molecule type" value="Genomic_DNA"/>
</dbReference>
<name>A0A843V6J1_COLES</name>
<proteinExistence type="predicted"/>